<protein>
    <submittedName>
        <fullName evidence="1">NUCLEIC ACID-BINDING OB-FOLD-LIKE PROTEIN</fullName>
    </submittedName>
</protein>
<dbReference type="PANTHER" id="PTHR47600">
    <property type="entry name" value="NUCLEIC ACID-BINDING, OB-FOLD-LIKE PROTEIN"/>
    <property type="match status" value="1"/>
</dbReference>
<proteinExistence type="predicted"/>
<dbReference type="PANTHER" id="PTHR47600:SF1">
    <property type="entry name" value="NUCLEIC ACID-BINDING, OB-FOLD-LIKE PROTEIN"/>
    <property type="match status" value="1"/>
</dbReference>
<evidence type="ECO:0000313" key="2">
    <source>
        <dbReference type="Proteomes" id="UP001151752"/>
    </source>
</evidence>
<comment type="caution">
    <text evidence="1">The sequence shown here is derived from an EMBL/GenBank/DDBJ whole genome shotgun (WGS) entry which is preliminary data.</text>
</comment>
<dbReference type="AlphaFoldDB" id="A0A9Q0PW48"/>
<keyword evidence="2" id="KW-1185">Reference proteome</keyword>
<organism evidence="1 2">
    <name type="scientific">Salix koriyanagi</name>
    <dbReference type="NCBI Taxonomy" id="2511006"/>
    <lineage>
        <taxon>Eukaryota</taxon>
        <taxon>Viridiplantae</taxon>
        <taxon>Streptophyta</taxon>
        <taxon>Embryophyta</taxon>
        <taxon>Tracheophyta</taxon>
        <taxon>Spermatophyta</taxon>
        <taxon>Magnoliopsida</taxon>
        <taxon>eudicotyledons</taxon>
        <taxon>Gunneridae</taxon>
        <taxon>Pentapetalae</taxon>
        <taxon>rosids</taxon>
        <taxon>fabids</taxon>
        <taxon>Malpighiales</taxon>
        <taxon>Salicaceae</taxon>
        <taxon>Saliceae</taxon>
        <taxon>Salix</taxon>
    </lineage>
</organism>
<dbReference type="EMBL" id="JAPFFM010000017">
    <property type="protein sequence ID" value="KAJ6695488.1"/>
    <property type="molecule type" value="Genomic_DNA"/>
</dbReference>
<evidence type="ECO:0000313" key="1">
    <source>
        <dbReference type="EMBL" id="KAJ6695488.1"/>
    </source>
</evidence>
<name>A0A9Q0PW48_9ROSI</name>
<gene>
    <name evidence="1" type="ORF">OIU74_014583</name>
</gene>
<dbReference type="Proteomes" id="UP001151752">
    <property type="component" value="Chromosome 3"/>
</dbReference>
<reference evidence="1" key="2">
    <citation type="journal article" date="2023" name="Int. J. Mol. Sci.">
        <title>De Novo Assembly and Annotation of 11 Diverse Shrub Willow (Salix) Genomes Reveals Novel Gene Organization in Sex-Linked Regions.</title>
        <authorList>
            <person name="Hyden B."/>
            <person name="Feng K."/>
            <person name="Yates T.B."/>
            <person name="Jawdy S."/>
            <person name="Cereghino C."/>
            <person name="Smart L.B."/>
            <person name="Muchero W."/>
        </authorList>
    </citation>
    <scope>NUCLEOTIDE SEQUENCE</scope>
    <source>
        <tissue evidence="1">Shoot tip</tissue>
    </source>
</reference>
<sequence>MASMFENQYKLLARSGNKVQEVIVQASLSKEEMKSTILSCANRVE</sequence>
<accession>A0A9Q0PW48</accession>
<reference evidence="1" key="1">
    <citation type="submission" date="2022-11" db="EMBL/GenBank/DDBJ databases">
        <authorList>
            <person name="Hyden B.L."/>
            <person name="Feng K."/>
            <person name="Yates T."/>
            <person name="Jawdy S."/>
            <person name="Smart L.B."/>
            <person name="Muchero W."/>
        </authorList>
    </citation>
    <scope>NUCLEOTIDE SEQUENCE</scope>
    <source>
        <tissue evidence="1">Shoot tip</tissue>
    </source>
</reference>